<dbReference type="Pfam" id="PF03937">
    <property type="entry name" value="Sdh5"/>
    <property type="match status" value="1"/>
</dbReference>
<dbReference type="Gene3D" id="1.10.150.250">
    <property type="entry name" value="Flavinator of succinate dehydrogenase"/>
    <property type="match status" value="1"/>
</dbReference>
<evidence type="ECO:0000256" key="1">
    <source>
        <dbReference type="ARBA" id="ARBA00004496"/>
    </source>
</evidence>
<evidence type="ECO:0000256" key="2">
    <source>
        <dbReference type="ARBA" id="ARBA00008571"/>
    </source>
</evidence>
<accession>A0A520MAD0</accession>
<dbReference type="InterPro" id="IPR005631">
    <property type="entry name" value="SDH"/>
</dbReference>
<dbReference type="PANTHER" id="PTHR39585">
    <property type="entry name" value="FAD ASSEMBLY FACTOR SDHE"/>
    <property type="match status" value="1"/>
</dbReference>
<comment type="similarity">
    <text evidence="2">Belongs to the SdhE FAD assembly factor family.</text>
</comment>
<dbReference type="SUPFAM" id="SSF109910">
    <property type="entry name" value="YgfY-like"/>
    <property type="match status" value="1"/>
</dbReference>
<dbReference type="Proteomes" id="UP000318359">
    <property type="component" value="Unassembled WGS sequence"/>
</dbReference>
<evidence type="ECO:0000256" key="3">
    <source>
        <dbReference type="ARBA" id="ARBA00019418"/>
    </source>
</evidence>
<sequence>MNEQINRFRWKCRRGMRELDLLFKEFSENEMLELSSKESVTFNNILDYDDQTLYDFIFKKIAIGNEEHENFINKKLKKFTKLENF</sequence>
<gene>
    <name evidence="6" type="ORF">EVB00_01440</name>
</gene>
<dbReference type="AlphaFoldDB" id="A0A520MAD0"/>
<name>A0A520MAD0_9GAMM</name>
<protein>
    <recommendedName>
        <fullName evidence="3">FAD assembly factor SdhE</fullName>
    </recommendedName>
</protein>
<comment type="caution">
    <text evidence="6">The sequence shown here is derived from an EMBL/GenBank/DDBJ whole genome shotgun (WGS) entry which is preliminary data.</text>
</comment>
<reference evidence="6 7" key="1">
    <citation type="submission" date="2019-02" db="EMBL/GenBank/DDBJ databases">
        <title>Prokaryotic population dynamics and viral predation in marine succession experiment using metagenomics: the confinement effect.</title>
        <authorList>
            <person name="Haro-Moreno J.M."/>
            <person name="Rodriguez-Valera F."/>
            <person name="Lopez-Perez M."/>
        </authorList>
    </citation>
    <scope>NUCLEOTIDE SEQUENCE [LARGE SCALE GENOMIC DNA]</scope>
    <source>
        <strain evidence="6">MED-G167</strain>
    </source>
</reference>
<dbReference type="EMBL" id="SHBM01000014">
    <property type="protein sequence ID" value="RZO18187.1"/>
    <property type="molecule type" value="Genomic_DNA"/>
</dbReference>
<dbReference type="InterPro" id="IPR036714">
    <property type="entry name" value="SDH_sf"/>
</dbReference>
<organism evidence="6 7">
    <name type="scientific">SAR86 cluster bacterium</name>
    <dbReference type="NCBI Taxonomy" id="2030880"/>
    <lineage>
        <taxon>Bacteria</taxon>
        <taxon>Pseudomonadati</taxon>
        <taxon>Pseudomonadota</taxon>
        <taxon>Gammaproteobacteria</taxon>
        <taxon>SAR86 cluster</taxon>
    </lineage>
</organism>
<comment type="subcellular location">
    <subcellularLocation>
        <location evidence="1">Cytoplasm</location>
    </subcellularLocation>
</comment>
<proteinExistence type="inferred from homology"/>
<evidence type="ECO:0000313" key="7">
    <source>
        <dbReference type="Proteomes" id="UP000318359"/>
    </source>
</evidence>
<dbReference type="InterPro" id="IPR050531">
    <property type="entry name" value="SdhE_FAD_assembly_factor"/>
</dbReference>
<dbReference type="GO" id="GO:0006105">
    <property type="term" value="P:succinate metabolic process"/>
    <property type="evidence" value="ECO:0007669"/>
    <property type="project" value="TreeGrafter"/>
</dbReference>
<evidence type="ECO:0000313" key="6">
    <source>
        <dbReference type="EMBL" id="RZO18187.1"/>
    </source>
</evidence>
<evidence type="ECO:0000256" key="5">
    <source>
        <dbReference type="ARBA" id="ARBA00023186"/>
    </source>
</evidence>
<dbReference type="GO" id="GO:0005737">
    <property type="term" value="C:cytoplasm"/>
    <property type="evidence" value="ECO:0007669"/>
    <property type="project" value="UniProtKB-SubCell"/>
</dbReference>
<evidence type="ECO:0000256" key="4">
    <source>
        <dbReference type="ARBA" id="ARBA00022490"/>
    </source>
</evidence>
<keyword evidence="5" id="KW-0143">Chaperone</keyword>
<keyword evidence="4" id="KW-0963">Cytoplasm</keyword>
<dbReference type="PANTHER" id="PTHR39585:SF1">
    <property type="entry name" value="FAD ASSEMBLY FACTOR SDHE"/>
    <property type="match status" value="1"/>
</dbReference>